<reference evidence="4 5" key="1">
    <citation type="submission" date="2015-12" db="EMBL/GenBank/DDBJ databases">
        <title>A stable core within a dynamic pangenome in Sulfolobus acidocaldarius.</title>
        <authorList>
            <person name="Anderson R."/>
            <person name="Kouris A."/>
            <person name="Seward C."/>
            <person name="Campbell K."/>
            <person name="Whitaker R."/>
        </authorList>
    </citation>
    <scope>NUCLEOTIDE SEQUENCE [LARGE SCALE GENOMIC DNA]</scope>
    <source>
        <strain evidence="2 5">GG12-C01-09</strain>
        <strain evidence="3 4">NG05B_CO5_07</strain>
    </source>
</reference>
<evidence type="ECO:0000313" key="5">
    <source>
        <dbReference type="Proteomes" id="UP000065473"/>
    </source>
</evidence>
<dbReference type="EMBL" id="CP013694">
    <property type="protein sequence ID" value="ALU30040.1"/>
    <property type="molecule type" value="Genomic_DNA"/>
</dbReference>
<dbReference type="Proteomes" id="UP000060043">
    <property type="component" value="Chromosome"/>
</dbReference>
<keyword evidence="1" id="KW-1133">Transmembrane helix</keyword>
<sequence length="185" mass="20414">MSDILYSLLISAFLGLAHGLDADHIANVRIFKSVKKIFEFSLFHSAGFLIIAIPLSLLSLVTILEFPLLITSYSIGLLVSGLLLYGTVKGKELEIEPKRFGLLQGALVISPSKLIVLILALASESIFYAVLILLVFIVTSIISFMIFSLLNLIPKRFDKIVNIVISLGSIIYILYELITTLMSMH</sequence>
<dbReference type="OrthoDB" id="37199at2157"/>
<accession>A0A0U3FK79</accession>
<evidence type="ECO:0000313" key="2">
    <source>
        <dbReference type="EMBL" id="ALU30040.1"/>
    </source>
</evidence>
<feature type="transmembrane region" description="Helical" evidence="1">
    <location>
        <begin position="160"/>
        <end position="178"/>
    </location>
</feature>
<feature type="transmembrane region" description="Helical" evidence="1">
    <location>
        <begin position="70"/>
        <end position="88"/>
    </location>
</feature>
<dbReference type="DNASU" id="3474328"/>
<feature type="transmembrane region" description="Helical" evidence="1">
    <location>
        <begin position="6"/>
        <end position="22"/>
    </location>
</feature>
<dbReference type="Proteomes" id="UP000065473">
    <property type="component" value="Chromosome"/>
</dbReference>
<dbReference type="RefSeq" id="WP_011278648.1">
    <property type="nucleotide sequence ID" value="NZ_BHWZ01000004.1"/>
</dbReference>
<keyword evidence="1" id="KW-0472">Membrane</keyword>
<feature type="transmembrane region" description="Helical" evidence="1">
    <location>
        <begin position="42"/>
        <end position="64"/>
    </location>
</feature>
<dbReference type="OMA" id="IANVRIF"/>
<evidence type="ECO:0000256" key="1">
    <source>
        <dbReference type="SAM" id="Phobius"/>
    </source>
</evidence>
<evidence type="ECO:0000313" key="4">
    <source>
        <dbReference type="Proteomes" id="UP000060043"/>
    </source>
</evidence>
<protein>
    <submittedName>
        <fullName evidence="3">Uncharacterized protein</fullName>
    </submittedName>
</protein>
<evidence type="ECO:0000313" key="3">
    <source>
        <dbReference type="EMBL" id="ALU30731.1"/>
    </source>
</evidence>
<dbReference type="AlphaFoldDB" id="A0A0U3FK79"/>
<organism evidence="3 4">
    <name type="scientific">Sulfolobus acidocaldarius</name>
    <dbReference type="NCBI Taxonomy" id="2285"/>
    <lineage>
        <taxon>Archaea</taxon>
        <taxon>Thermoproteota</taxon>
        <taxon>Thermoprotei</taxon>
        <taxon>Sulfolobales</taxon>
        <taxon>Sulfolobaceae</taxon>
        <taxon>Sulfolobus</taxon>
    </lineage>
</organism>
<proteinExistence type="predicted"/>
<dbReference type="EMBL" id="CP013695">
    <property type="protein sequence ID" value="ALU30731.1"/>
    <property type="molecule type" value="Genomic_DNA"/>
</dbReference>
<keyword evidence="1" id="KW-0812">Transmembrane</keyword>
<name>A0A0U3FK79_9CREN</name>
<dbReference type="GeneID" id="14552336"/>
<feature type="transmembrane region" description="Helical" evidence="1">
    <location>
        <begin position="126"/>
        <end position="153"/>
    </location>
</feature>
<feature type="transmembrane region" description="Helical" evidence="1">
    <location>
        <begin position="100"/>
        <end position="120"/>
    </location>
</feature>
<gene>
    <name evidence="2" type="ORF">ATY89_08915</name>
    <name evidence="3" type="ORF">ATZ20_00330</name>
</gene>